<gene>
    <name evidence="3" type="ORF">MPLDJ20_70060</name>
</gene>
<dbReference type="EMBL" id="CCNB01000044">
    <property type="protein sequence ID" value="CDX45129.1"/>
    <property type="molecule type" value="Genomic_DNA"/>
</dbReference>
<dbReference type="AlphaFoldDB" id="A0A090FMA0"/>
<name>A0A090FMA0_MESPL</name>
<feature type="domain" description="AB hydrolase-1" evidence="2">
    <location>
        <begin position="25"/>
        <end position="276"/>
    </location>
</feature>
<evidence type="ECO:0000313" key="3">
    <source>
        <dbReference type="EMBL" id="CDX45129.1"/>
    </source>
</evidence>
<organism evidence="3 4">
    <name type="scientific">Mesorhizobium plurifarium</name>
    <dbReference type="NCBI Taxonomy" id="69974"/>
    <lineage>
        <taxon>Bacteria</taxon>
        <taxon>Pseudomonadati</taxon>
        <taxon>Pseudomonadota</taxon>
        <taxon>Alphaproteobacteria</taxon>
        <taxon>Hyphomicrobiales</taxon>
        <taxon>Phyllobacteriaceae</taxon>
        <taxon>Mesorhizobium</taxon>
    </lineage>
</organism>
<dbReference type="InterPro" id="IPR029058">
    <property type="entry name" value="AB_hydrolase_fold"/>
</dbReference>
<keyword evidence="1 3" id="KW-0378">Hydrolase</keyword>
<evidence type="ECO:0000259" key="2">
    <source>
        <dbReference type="Pfam" id="PF00561"/>
    </source>
</evidence>
<protein>
    <submittedName>
        <fullName evidence="3">Alpha/beta hydrolase fold protein</fullName>
    </submittedName>
</protein>
<dbReference type="Pfam" id="PF00561">
    <property type="entry name" value="Abhydrolase_1"/>
    <property type="match status" value="1"/>
</dbReference>
<evidence type="ECO:0000256" key="1">
    <source>
        <dbReference type="ARBA" id="ARBA00022801"/>
    </source>
</evidence>
<dbReference type="PRINTS" id="PR00412">
    <property type="entry name" value="EPOXHYDRLASE"/>
</dbReference>
<reference evidence="3 4" key="1">
    <citation type="submission" date="2014-08" db="EMBL/GenBank/DDBJ databases">
        <authorList>
            <person name="Moulin Lionel"/>
        </authorList>
    </citation>
    <scope>NUCLEOTIDE SEQUENCE [LARGE SCALE GENOMIC DNA]</scope>
</reference>
<dbReference type="InterPro" id="IPR000639">
    <property type="entry name" value="Epox_hydrolase-like"/>
</dbReference>
<dbReference type="GO" id="GO:0016787">
    <property type="term" value="F:hydrolase activity"/>
    <property type="evidence" value="ECO:0007669"/>
    <property type="project" value="UniProtKB-KW"/>
</dbReference>
<dbReference type="PANTHER" id="PTHR43329">
    <property type="entry name" value="EPOXIDE HYDROLASE"/>
    <property type="match status" value="1"/>
</dbReference>
<dbReference type="InterPro" id="IPR000073">
    <property type="entry name" value="AB_hydrolase_1"/>
</dbReference>
<evidence type="ECO:0000313" key="4">
    <source>
        <dbReference type="Proteomes" id="UP000046373"/>
    </source>
</evidence>
<dbReference type="Gene3D" id="3.40.50.1820">
    <property type="entry name" value="alpha/beta hydrolase"/>
    <property type="match status" value="1"/>
</dbReference>
<accession>A0A090FMA0</accession>
<sequence length="302" mass="33955">MDRISFCDTSLLRVAYLTGGPEDGPPVLLLHGWPDDATTFADVAPVLQMAGFRTLAPWLRGFGQTVFHSTETMRSGEIAAMAQDALDLADALGIGPFAVVGHDWGARIAYLLASVFPERITCCVAMSLGWQPGAPATPSFEQARAFWYQWFMATERGDEIVRQNGRAFARFQWESWSPSGWFDEELFDKVATSFENPEWAEVTLHSYRVRWGEAEPDPRYAELGRRQIAAKTISVPALTLHGEDDRVVLAKSSEGKERHFTARYERRLLPEVGHFPTREAPRQVSEMIEEFLIASRQQSSRA</sequence>
<dbReference type="GeneID" id="31893287"/>
<dbReference type="SUPFAM" id="SSF53474">
    <property type="entry name" value="alpha/beta-Hydrolases"/>
    <property type="match status" value="1"/>
</dbReference>
<dbReference type="Proteomes" id="UP000046373">
    <property type="component" value="Unassembled WGS sequence"/>
</dbReference>
<proteinExistence type="predicted"/>